<dbReference type="InterPro" id="IPR009327">
    <property type="entry name" value="Cupin_DUF985"/>
</dbReference>
<dbReference type="Proteomes" id="UP000541426">
    <property type="component" value="Unassembled WGS sequence"/>
</dbReference>
<evidence type="ECO:0000259" key="1">
    <source>
        <dbReference type="Pfam" id="PF06172"/>
    </source>
</evidence>
<evidence type="ECO:0000313" key="3">
    <source>
        <dbReference type="Proteomes" id="UP000541426"/>
    </source>
</evidence>
<organism evidence="2 3">
    <name type="scientific">Sagittula marina</name>
    <dbReference type="NCBI Taxonomy" id="943940"/>
    <lineage>
        <taxon>Bacteria</taxon>
        <taxon>Pseudomonadati</taxon>
        <taxon>Pseudomonadota</taxon>
        <taxon>Alphaproteobacteria</taxon>
        <taxon>Rhodobacterales</taxon>
        <taxon>Roseobacteraceae</taxon>
        <taxon>Sagittula</taxon>
    </lineage>
</organism>
<feature type="domain" description="DUF985" evidence="1">
    <location>
        <begin position="15"/>
        <end position="143"/>
    </location>
</feature>
<dbReference type="PANTHER" id="PTHR33387:SF3">
    <property type="entry name" value="DUF985 DOMAIN-CONTAINING PROTEIN"/>
    <property type="match status" value="1"/>
</dbReference>
<keyword evidence="3" id="KW-1185">Reference proteome</keyword>
<reference evidence="2 3" key="1">
    <citation type="submission" date="2020-08" db="EMBL/GenBank/DDBJ databases">
        <title>Genomic Encyclopedia of Type Strains, Phase IV (KMG-IV): sequencing the most valuable type-strain genomes for metagenomic binning, comparative biology and taxonomic classification.</title>
        <authorList>
            <person name="Goeker M."/>
        </authorList>
    </citation>
    <scope>NUCLEOTIDE SEQUENCE [LARGE SCALE GENOMIC DNA]</scope>
    <source>
        <strain evidence="2 3">DSM 102235</strain>
    </source>
</reference>
<dbReference type="Pfam" id="PF06172">
    <property type="entry name" value="Cupin_5"/>
    <property type="match status" value="1"/>
</dbReference>
<proteinExistence type="predicted"/>
<evidence type="ECO:0000313" key="2">
    <source>
        <dbReference type="EMBL" id="MBB3986780.1"/>
    </source>
</evidence>
<comment type="caution">
    <text evidence="2">The sequence shown here is derived from an EMBL/GenBank/DDBJ whole genome shotgun (WGS) entry which is preliminary data.</text>
</comment>
<dbReference type="InterPro" id="IPR014710">
    <property type="entry name" value="RmlC-like_jellyroll"/>
</dbReference>
<gene>
    <name evidence="2" type="ORF">GGQ68_003123</name>
</gene>
<dbReference type="CDD" id="cd06121">
    <property type="entry name" value="cupin_YML079wp"/>
    <property type="match status" value="1"/>
</dbReference>
<sequence length="150" mass="16447">MPLMTPALGTVSPDDIINRLGLSRHPEGGHYRQTWVADAQNGARPTGTAIYFLLKPGERSHWHRVDATEIWHWYAGSPLELSQAPTDAGPCRRDLLGPDITAGQQPQLIVPEHHWQAAYALDGWALVGCTVSPGFRFEGFDLAAPGFDIP</sequence>
<dbReference type="SUPFAM" id="SSF51182">
    <property type="entry name" value="RmlC-like cupins"/>
    <property type="match status" value="1"/>
</dbReference>
<dbReference type="EMBL" id="JACIEJ010000007">
    <property type="protein sequence ID" value="MBB3986780.1"/>
    <property type="molecule type" value="Genomic_DNA"/>
</dbReference>
<dbReference type="InterPro" id="IPR039935">
    <property type="entry name" value="YML079W-like"/>
</dbReference>
<name>A0A7W6GT72_9RHOB</name>
<protein>
    <recommendedName>
        <fullName evidence="1">DUF985 domain-containing protein</fullName>
    </recommendedName>
</protein>
<dbReference type="InterPro" id="IPR011051">
    <property type="entry name" value="RmlC_Cupin_sf"/>
</dbReference>
<accession>A0A7W6GT72</accession>
<dbReference type="AlphaFoldDB" id="A0A7W6GT72"/>
<dbReference type="PANTHER" id="PTHR33387">
    <property type="entry name" value="RMLC-LIKE JELLY ROLL FOLD PROTEIN"/>
    <property type="match status" value="1"/>
</dbReference>
<dbReference type="Gene3D" id="2.60.120.10">
    <property type="entry name" value="Jelly Rolls"/>
    <property type="match status" value="1"/>
</dbReference>